<evidence type="ECO:0000313" key="2">
    <source>
        <dbReference type="EMBL" id="CAK7326466.1"/>
    </source>
</evidence>
<keyword evidence="1" id="KW-1133">Transmembrane helix</keyword>
<dbReference type="EMBL" id="CAWUPB010000851">
    <property type="protein sequence ID" value="CAK7326466.1"/>
    <property type="molecule type" value="Genomic_DNA"/>
</dbReference>
<gene>
    <name evidence="2" type="ORF">DCAF_LOCUS4167</name>
</gene>
<reference evidence="2 3" key="1">
    <citation type="submission" date="2024-01" db="EMBL/GenBank/DDBJ databases">
        <authorList>
            <person name="Waweru B."/>
        </authorList>
    </citation>
    <scope>NUCLEOTIDE SEQUENCE [LARGE SCALE GENOMIC DNA]</scope>
</reference>
<protein>
    <submittedName>
        <fullName evidence="2">Uncharacterized protein</fullName>
    </submittedName>
</protein>
<keyword evidence="3" id="KW-1185">Reference proteome</keyword>
<dbReference type="Proteomes" id="UP001314170">
    <property type="component" value="Unassembled WGS sequence"/>
</dbReference>
<name>A0AAV1R2F2_9ROSI</name>
<dbReference type="AlphaFoldDB" id="A0AAV1R2F2"/>
<feature type="transmembrane region" description="Helical" evidence="1">
    <location>
        <begin position="157"/>
        <end position="177"/>
    </location>
</feature>
<keyword evidence="1" id="KW-0472">Membrane</keyword>
<proteinExistence type="predicted"/>
<feature type="transmembrane region" description="Helical" evidence="1">
    <location>
        <begin position="129"/>
        <end position="150"/>
    </location>
</feature>
<feature type="transmembrane region" description="Helical" evidence="1">
    <location>
        <begin position="225"/>
        <end position="249"/>
    </location>
</feature>
<comment type="caution">
    <text evidence="2">The sequence shown here is derived from an EMBL/GenBank/DDBJ whole genome shotgun (WGS) entry which is preliminary data.</text>
</comment>
<evidence type="ECO:0000313" key="3">
    <source>
        <dbReference type="Proteomes" id="UP001314170"/>
    </source>
</evidence>
<sequence>MSILKIQSLKPQFPSTFQTVPRHSLSHALKFSFRYSTSDSSSSSSSILSPLTSIRPTFKIFTVSSIGAPFFDNYKGEREEERNAATNLAEFEDLAPDGVVYQNTLRLVECSMFASVTGLVYFLSNSLSIENYFGCFFSLPIVISSLRWGVAGGRKTVVATAMLLFVLSGPVKTLTYLDGSQLGSFDFLVHHCSGNWCRGITINIHASLTFIFAATGINTVPSMNFIYALFSILVVLNSGFFVFLLHLLYSVFLTRLGMKDSLRLPRWLEKAL</sequence>
<dbReference type="PANTHER" id="PTHR37185:SF3">
    <property type="entry name" value="MEMBRANE PROTEIN"/>
    <property type="match status" value="1"/>
</dbReference>
<accession>A0AAV1R2F2</accession>
<dbReference type="PANTHER" id="PTHR37185">
    <property type="entry name" value="MEMBRANE PROTEIN"/>
    <property type="match status" value="1"/>
</dbReference>
<keyword evidence="1" id="KW-0812">Transmembrane</keyword>
<evidence type="ECO:0000256" key="1">
    <source>
        <dbReference type="SAM" id="Phobius"/>
    </source>
</evidence>
<organism evidence="2 3">
    <name type="scientific">Dovyalis caffra</name>
    <dbReference type="NCBI Taxonomy" id="77055"/>
    <lineage>
        <taxon>Eukaryota</taxon>
        <taxon>Viridiplantae</taxon>
        <taxon>Streptophyta</taxon>
        <taxon>Embryophyta</taxon>
        <taxon>Tracheophyta</taxon>
        <taxon>Spermatophyta</taxon>
        <taxon>Magnoliopsida</taxon>
        <taxon>eudicotyledons</taxon>
        <taxon>Gunneridae</taxon>
        <taxon>Pentapetalae</taxon>
        <taxon>rosids</taxon>
        <taxon>fabids</taxon>
        <taxon>Malpighiales</taxon>
        <taxon>Salicaceae</taxon>
        <taxon>Flacourtieae</taxon>
        <taxon>Dovyalis</taxon>
    </lineage>
</organism>